<dbReference type="Gene3D" id="3.30.420.40">
    <property type="match status" value="2"/>
</dbReference>
<evidence type="ECO:0000259" key="4">
    <source>
        <dbReference type="Pfam" id="PF00370"/>
    </source>
</evidence>
<evidence type="ECO:0000256" key="2">
    <source>
        <dbReference type="ARBA" id="ARBA00022679"/>
    </source>
</evidence>
<feature type="domain" description="Carbohydrate kinase FGGY N-terminal" evidence="4">
    <location>
        <begin position="6"/>
        <end position="199"/>
    </location>
</feature>
<dbReference type="Proteomes" id="UP001401887">
    <property type="component" value="Unassembled WGS sequence"/>
</dbReference>
<dbReference type="InterPro" id="IPR018484">
    <property type="entry name" value="FGGY_N"/>
</dbReference>
<dbReference type="RefSeq" id="WP_345467211.1">
    <property type="nucleotide sequence ID" value="NZ_BAABRP010000018.1"/>
</dbReference>
<dbReference type="InterPro" id="IPR050406">
    <property type="entry name" value="FGGY_Carb_Kinase"/>
</dbReference>
<evidence type="ECO:0000313" key="6">
    <source>
        <dbReference type="EMBL" id="GAA5514476.1"/>
    </source>
</evidence>
<keyword evidence="2" id="KW-0808">Transferase</keyword>
<organism evidence="6 7">
    <name type="scientific">Deinococcus carri</name>
    <dbReference type="NCBI Taxonomy" id="1211323"/>
    <lineage>
        <taxon>Bacteria</taxon>
        <taxon>Thermotogati</taxon>
        <taxon>Deinococcota</taxon>
        <taxon>Deinococci</taxon>
        <taxon>Deinococcales</taxon>
        <taxon>Deinococcaceae</taxon>
        <taxon>Deinococcus</taxon>
    </lineage>
</organism>
<proteinExistence type="inferred from homology"/>
<feature type="domain" description="Carbohydrate kinase FGGY C-terminal" evidence="5">
    <location>
        <begin position="245"/>
        <end position="434"/>
    </location>
</feature>
<name>A0ABP9WBR4_9DEIO</name>
<keyword evidence="7" id="KW-1185">Reference proteome</keyword>
<protein>
    <submittedName>
        <fullName evidence="6">Glycerol kinase</fullName>
    </submittedName>
</protein>
<comment type="caution">
    <text evidence="6">The sequence shown here is derived from an EMBL/GenBank/DDBJ whole genome shotgun (WGS) entry which is preliminary data.</text>
</comment>
<sequence>MDPHLVGLDFGTTALKAVLFQGAREVHRLNFPYPLNHDLPGQASHRLPQLLDAYERALDELEAYCAAQGIQPAAVGFSNVMHSLITVSAEGPSEVYTWADARADTGGHPPSFLFDHTGVPYHPMTPAVKLAWLTRTQDARAWQRVSGLKEEVLLRSFGVFWTDTSTAAATGLMNIDGHYDPEALRVAGVEAAQLPEIKPIDQPLPPLLQPYRSRYPRLAAAHWVIGASDGVTATEGLNIQSARQAAVSVGTSSAIRTFSRGSALDPEARLFCYRVDDREPGGRYLVGGPSNNAGLVLNWLREHFQLPLTLEDLMTGTVPGARGLLFLPALAGERAPFWDPQLQGAMLGLGLHHTPGDIARAGMEGVALHLAWLADLLRAQVGPLDEIRVTGGLTRSPAWLQVLANALNQPVSLPQDAELFEGSAFGAARIAARGAGLSLEAERAYTQIHPNADQPLYARLGRQYRAAALALRDLTHTLHAGTLAE</sequence>
<dbReference type="Pfam" id="PF02782">
    <property type="entry name" value="FGGY_C"/>
    <property type="match status" value="1"/>
</dbReference>
<dbReference type="CDD" id="cd07770">
    <property type="entry name" value="ASKHA_NBD_FGGY_GntK"/>
    <property type="match status" value="1"/>
</dbReference>
<dbReference type="PIRSF" id="PIRSF000538">
    <property type="entry name" value="GlpK"/>
    <property type="match status" value="1"/>
</dbReference>
<dbReference type="InterPro" id="IPR000577">
    <property type="entry name" value="Carb_kinase_FGGY"/>
</dbReference>
<reference evidence="6 7" key="1">
    <citation type="submission" date="2024-02" db="EMBL/GenBank/DDBJ databases">
        <title>Deinococcus carri NBRC 110142.</title>
        <authorList>
            <person name="Ichikawa N."/>
            <person name="Katano-Makiyama Y."/>
            <person name="Hidaka K."/>
        </authorList>
    </citation>
    <scope>NUCLEOTIDE SEQUENCE [LARGE SCALE GENOMIC DNA]</scope>
    <source>
        <strain evidence="6 7">NBRC 110142</strain>
    </source>
</reference>
<dbReference type="PANTHER" id="PTHR43095:SF2">
    <property type="entry name" value="GLUCONOKINASE"/>
    <property type="match status" value="1"/>
</dbReference>
<evidence type="ECO:0000256" key="1">
    <source>
        <dbReference type="ARBA" id="ARBA00009156"/>
    </source>
</evidence>
<comment type="similarity">
    <text evidence="1">Belongs to the FGGY kinase family.</text>
</comment>
<keyword evidence="3 6" id="KW-0418">Kinase</keyword>
<dbReference type="Pfam" id="PF00370">
    <property type="entry name" value="FGGY_N"/>
    <property type="match status" value="1"/>
</dbReference>
<dbReference type="GO" id="GO:0016301">
    <property type="term" value="F:kinase activity"/>
    <property type="evidence" value="ECO:0007669"/>
    <property type="project" value="UniProtKB-KW"/>
</dbReference>
<accession>A0ABP9WBR4</accession>
<dbReference type="InterPro" id="IPR043129">
    <property type="entry name" value="ATPase_NBD"/>
</dbReference>
<evidence type="ECO:0000259" key="5">
    <source>
        <dbReference type="Pfam" id="PF02782"/>
    </source>
</evidence>
<dbReference type="EMBL" id="BAABRP010000018">
    <property type="protein sequence ID" value="GAA5514476.1"/>
    <property type="molecule type" value="Genomic_DNA"/>
</dbReference>
<gene>
    <name evidence="6" type="primary">glpK_2</name>
    <name evidence="6" type="ORF">Dcar01_03232</name>
</gene>
<evidence type="ECO:0000313" key="7">
    <source>
        <dbReference type="Proteomes" id="UP001401887"/>
    </source>
</evidence>
<dbReference type="InterPro" id="IPR018485">
    <property type="entry name" value="FGGY_C"/>
</dbReference>
<evidence type="ECO:0000256" key="3">
    <source>
        <dbReference type="ARBA" id="ARBA00022777"/>
    </source>
</evidence>
<dbReference type="SUPFAM" id="SSF53067">
    <property type="entry name" value="Actin-like ATPase domain"/>
    <property type="match status" value="2"/>
</dbReference>
<dbReference type="PANTHER" id="PTHR43095">
    <property type="entry name" value="SUGAR KINASE"/>
    <property type="match status" value="1"/>
</dbReference>